<sequence>MPDDAQDQPALKRLRGMIEGTSNAELHLVQSAFLMILSKDMFDLRLYSDVAPAA</sequence>
<reference evidence="1" key="1">
    <citation type="submission" date="2023-08" db="EMBL/GenBank/DDBJ databases">
        <authorList>
            <person name="Chen Y."/>
            <person name="Shah S."/>
            <person name="Dougan E. K."/>
            <person name="Thang M."/>
            <person name="Chan C."/>
        </authorList>
    </citation>
    <scope>NUCLEOTIDE SEQUENCE</scope>
</reference>
<keyword evidence="2" id="KW-1185">Reference proteome</keyword>
<gene>
    <name evidence="1" type="ORF">EVOR1521_LOCUS2899</name>
</gene>
<evidence type="ECO:0000313" key="2">
    <source>
        <dbReference type="Proteomes" id="UP001178507"/>
    </source>
</evidence>
<dbReference type="EMBL" id="CAUJNA010000164">
    <property type="protein sequence ID" value="CAJ1372926.1"/>
    <property type="molecule type" value="Genomic_DNA"/>
</dbReference>
<dbReference type="AlphaFoldDB" id="A0AA36HPG5"/>
<evidence type="ECO:0000313" key="1">
    <source>
        <dbReference type="EMBL" id="CAJ1372926.1"/>
    </source>
</evidence>
<accession>A0AA36HPG5</accession>
<comment type="caution">
    <text evidence="1">The sequence shown here is derived from an EMBL/GenBank/DDBJ whole genome shotgun (WGS) entry which is preliminary data.</text>
</comment>
<name>A0AA36HPG5_9DINO</name>
<protein>
    <submittedName>
        <fullName evidence="1">Uncharacterized protein</fullName>
    </submittedName>
</protein>
<dbReference type="Proteomes" id="UP001178507">
    <property type="component" value="Unassembled WGS sequence"/>
</dbReference>
<proteinExistence type="predicted"/>
<organism evidence="1 2">
    <name type="scientific">Effrenium voratum</name>
    <dbReference type="NCBI Taxonomy" id="2562239"/>
    <lineage>
        <taxon>Eukaryota</taxon>
        <taxon>Sar</taxon>
        <taxon>Alveolata</taxon>
        <taxon>Dinophyceae</taxon>
        <taxon>Suessiales</taxon>
        <taxon>Symbiodiniaceae</taxon>
        <taxon>Effrenium</taxon>
    </lineage>
</organism>